<protein>
    <submittedName>
        <fullName evidence="4">GNAT family N-acetyltransferase</fullName>
    </submittedName>
</protein>
<dbReference type="Gene3D" id="3.40.630.30">
    <property type="match status" value="1"/>
</dbReference>
<keyword evidence="2" id="KW-0012">Acyltransferase</keyword>
<dbReference type="RefSeq" id="WP_189609139.1">
    <property type="nucleotide sequence ID" value="NZ_BMXR01000006.1"/>
</dbReference>
<dbReference type="Pfam" id="PF00583">
    <property type="entry name" value="Acetyltransf_1"/>
    <property type="match status" value="1"/>
</dbReference>
<dbReference type="Gene3D" id="3.90.70.10">
    <property type="entry name" value="Cysteine proteinases"/>
    <property type="match status" value="1"/>
</dbReference>
<dbReference type="GO" id="GO:0016747">
    <property type="term" value="F:acyltransferase activity, transferring groups other than amino-acyl groups"/>
    <property type="evidence" value="ECO:0007669"/>
    <property type="project" value="InterPro"/>
</dbReference>
<keyword evidence="1" id="KW-0808">Transferase</keyword>
<dbReference type="EMBL" id="BMXR01000006">
    <property type="protein sequence ID" value="GGX56712.1"/>
    <property type="molecule type" value="Genomic_DNA"/>
</dbReference>
<sequence>MQIRPAVRADLNALIALEETCFDTDRLSPRSFRRFLKQPLDLLLVAETDTGELFGYGLLLQRRGTHLARLYSLAVSPRARGQGVGRALLRALEDASRPFDCRFIRLEVRTGNEGAIALYRAEGYRPIGQRTGYYEDGGDALLMEKRLRTARPHPRNLPYYPQSTPFTCGPAALMMVLHAQDRQRPLSREEEVQLWREATTVYMTTGLGGTSPFGLALAAARRGFEARVWASHLDVPFLDSVRSDHKRDLMTLVHRQFIDECGQHGVSLEARDLYRTDIPDLLAEGWGILLLISTWRLNRNKAPHWVWLVDLDDHHAYLNDPDIDDDTQQSELDNQFMPVSLDELDAMTRYGKHRYRAAVLVRKRVA</sequence>
<dbReference type="CDD" id="cd04301">
    <property type="entry name" value="NAT_SF"/>
    <property type="match status" value="1"/>
</dbReference>
<dbReference type="PANTHER" id="PTHR43877:SF2">
    <property type="entry name" value="AMINOALKYLPHOSPHONATE N-ACETYLTRANSFERASE-RELATED"/>
    <property type="match status" value="1"/>
</dbReference>
<reference evidence="4" key="2">
    <citation type="submission" date="2020-09" db="EMBL/GenBank/DDBJ databases">
        <authorList>
            <person name="Sun Q."/>
            <person name="Kim S."/>
        </authorList>
    </citation>
    <scope>NUCLEOTIDE SEQUENCE</scope>
    <source>
        <strain evidence="4">KCTC 22169</strain>
    </source>
</reference>
<dbReference type="Pfam" id="PF11814">
    <property type="entry name" value="DUF3335"/>
    <property type="match status" value="1"/>
</dbReference>
<dbReference type="SUPFAM" id="SSF55729">
    <property type="entry name" value="Acyl-CoA N-acyltransferases (Nat)"/>
    <property type="match status" value="1"/>
</dbReference>
<reference evidence="4" key="1">
    <citation type="journal article" date="2014" name="Int. J. Syst. Evol. Microbiol.">
        <title>Complete genome sequence of Corynebacterium casei LMG S-19264T (=DSM 44701T), isolated from a smear-ripened cheese.</title>
        <authorList>
            <consortium name="US DOE Joint Genome Institute (JGI-PGF)"/>
            <person name="Walter F."/>
            <person name="Albersmeier A."/>
            <person name="Kalinowski J."/>
            <person name="Ruckert C."/>
        </authorList>
    </citation>
    <scope>NUCLEOTIDE SEQUENCE</scope>
    <source>
        <strain evidence="4">KCTC 22169</strain>
    </source>
</reference>
<gene>
    <name evidence="4" type="ORF">GCM10007392_25210</name>
</gene>
<dbReference type="Proteomes" id="UP000626148">
    <property type="component" value="Unassembled WGS sequence"/>
</dbReference>
<accession>A0A918KAM9</accession>
<dbReference type="PANTHER" id="PTHR43877">
    <property type="entry name" value="AMINOALKYLPHOSPHONATE N-ACETYLTRANSFERASE-RELATED-RELATED"/>
    <property type="match status" value="1"/>
</dbReference>
<evidence type="ECO:0000259" key="3">
    <source>
        <dbReference type="PROSITE" id="PS51186"/>
    </source>
</evidence>
<dbReference type="PROSITE" id="PS51186">
    <property type="entry name" value="GNAT"/>
    <property type="match status" value="1"/>
</dbReference>
<organism evidence="4 5">
    <name type="scientific">Saccharospirillum salsuginis</name>
    <dbReference type="NCBI Taxonomy" id="418750"/>
    <lineage>
        <taxon>Bacteria</taxon>
        <taxon>Pseudomonadati</taxon>
        <taxon>Pseudomonadota</taxon>
        <taxon>Gammaproteobacteria</taxon>
        <taxon>Oceanospirillales</taxon>
        <taxon>Saccharospirillaceae</taxon>
        <taxon>Saccharospirillum</taxon>
    </lineage>
</organism>
<evidence type="ECO:0000313" key="5">
    <source>
        <dbReference type="Proteomes" id="UP000626148"/>
    </source>
</evidence>
<comment type="caution">
    <text evidence="4">The sequence shown here is derived from an EMBL/GenBank/DDBJ whole genome shotgun (WGS) entry which is preliminary data.</text>
</comment>
<dbReference type="AlphaFoldDB" id="A0A918KAM9"/>
<evidence type="ECO:0000256" key="2">
    <source>
        <dbReference type="ARBA" id="ARBA00023315"/>
    </source>
</evidence>
<dbReference type="InterPro" id="IPR021770">
    <property type="entry name" value="DUF3335"/>
</dbReference>
<dbReference type="InterPro" id="IPR050832">
    <property type="entry name" value="Bact_Acetyltransf"/>
</dbReference>
<name>A0A918KAM9_9GAMM</name>
<evidence type="ECO:0000256" key="1">
    <source>
        <dbReference type="ARBA" id="ARBA00022679"/>
    </source>
</evidence>
<dbReference type="InterPro" id="IPR000182">
    <property type="entry name" value="GNAT_dom"/>
</dbReference>
<proteinExistence type="predicted"/>
<evidence type="ECO:0000313" key="4">
    <source>
        <dbReference type="EMBL" id="GGX56712.1"/>
    </source>
</evidence>
<keyword evidence="5" id="KW-1185">Reference proteome</keyword>
<dbReference type="InterPro" id="IPR016181">
    <property type="entry name" value="Acyl_CoA_acyltransferase"/>
</dbReference>
<feature type="domain" description="N-acetyltransferase" evidence="3">
    <location>
        <begin position="1"/>
        <end position="148"/>
    </location>
</feature>